<dbReference type="Gene3D" id="3.40.50.1010">
    <property type="entry name" value="5'-nuclease"/>
    <property type="match status" value="1"/>
</dbReference>
<dbReference type="AlphaFoldDB" id="A0A934KKK9"/>
<dbReference type="Proteomes" id="UP000620075">
    <property type="component" value="Unassembled WGS sequence"/>
</dbReference>
<organism evidence="1 2">
    <name type="scientific">Candidatus Dormiibacter inghamiae</name>
    <dbReference type="NCBI Taxonomy" id="3127013"/>
    <lineage>
        <taxon>Bacteria</taxon>
        <taxon>Bacillati</taxon>
        <taxon>Candidatus Dormiibacterota</taxon>
        <taxon>Candidatus Dormibacteria</taxon>
        <taxon>Candidatus Dormibacterales</taxon>
        <taxon>Candidatus Dormibacteraceae</taxon>
        <taxon>Candidatus Dormiibacter</taxon>
    </lineage>
</organism>
<proteinExistence type="predicted"/>
<dbReference type="SUPFAM" id="SSF88723">
    <property type="entry name" value="PIN domain-like"/>
    <property type="match status" value="1"/>
</dbReference>
<sequence>MAPDRTDQVVYWDSSAVLSVLISDLHSAHATAAARRPDIHLLSTLAFAEVFAVLARLERDRSLPAVLADTARELVRNGPWRRLTLQPDWASIDSLATRWPLRGADLWHLAVAVTLSREMPELRLITFDARLTAASHGVGLALVR</sequence>
<dbReference type="InterPro" id="IPR029060">
    <property type="entry name" value="PIN-like_dom_sf"/>
</dbReference>
<evidence type="ECO:0000313" key="2">
    <source>
        <dbReference type="Proteomes" id="UP000620075"/>
    </source>
</evidence>
<accession>A0A934KKK9</accession>
<protein>
    <submittedName>
        <fullName evidence="1">PIN domain-containing protein</fullName>
    </submittedName>
</protein>
<reference evidence="1 2" key="1">
    <citation type="submission" date="2020-10" db="EMBL/GenBank/DDBJ databases">
        <title>Ca. Dormibacterota MAGs.</title>
        <authorList>
            <person name="Montgomery K."/>
        </authorList>
    </citation>
    <scope>NUCLEOTIDE SEQUENCE [LARGE SCALE GENOMIC DNA]</scope>
    <source>
        <strain evidence="1">SC8811_S16_3</strain>
    </source>
</reference>
<comment type="caution">
    <text evidence="1">The sequence shown here is derived from an EMBL/GenBank/DDBJ whole genome shotgun (WGS) entry which is preliminary data.</text>
</comment>
<dbReference type="EMBL" id="JAEKNQ010000059">
    <property type="protein sequence ID" value="MBJ7604508.1"/>
    <property type="molecule type" value="Genomic_DNA"/>
</dbReference>
<dbReference type="RefSeq" id="WP_338182276.1">
    <property type="nucleotide sequence ID" value="NZ_JAEKNQ010000059.1"/>
</dbReference>
<evidence type="ECO:0000313" key="1">
    <source>
        <dbReference type="EMBL" id="MBJ7604508.1"/>
    </source>
</evidence>
<name>A0A934KKK9_9BACT</name>
<gene>
    <name evidence="1" type="ORF">JF888_15240</name>
</gene>